<dbReference type="RefSeq" id="WP_229958738.1">
    <property type="nucleotide sequence ID" value="NZ_JAJJWI010000003.1"/>
</dbReference>
<organism evidence="3 4">
    <name type="scientific">Pontibacter silvestris</name>
    <dbReference type="NCBI Taxonomy" id="2305183"/>
    <lineage>
        <taxon>Bacteria</taxon>
        <taxon>Pseudomonadati</taxon>
        <taxon>Bacteroidota</taxon>
        <taxon>Cytophagia</taxon>
        <taxon>Cytophagales</taxon>
        <taxon>Hymenobacteraceae</taxon>
        <taxon>Pontibacter</taxon>
    </lineage>
</organism>
<dbReference type="EMBL" id="JBHUHV010000039">
    <property type="protein sequence ID" value="MFD2067792.1"/>
    <property type="molecule type" value="Genomic_DNA"/>
</dbReference>
<feature type="chain" id="PRO_5045890590" evidence="2">
    <location>
        <begin position="22"/>
        <end position="368"/>
    </location>
</feature>
<dbReference type="Gene3D" id="3.40.50.1580">
    <property type="entry name" value="Nucleoside phosphorylase domain"/>
    <property type="match status" value="1"/>
</dbReference>
<sequence length="368" mass="41229">MRKFLCVLIFGTALISTFCQSPGSETANSSTALSETAVESSDKIPVKVVIVTAFENGKDTGDRPGEYQYWVERLPLPDSIPFPQGYRTLRYNPEKQVLAICTGMGTARSAASIMALGMDPRFDLSQAYWMVTAISGIDPEDGTIGSAVWAEWLVDGDLAHEIDPRETPEDWTTGYIPLGKSKPYEEPTRENDYNNAMHLNPALVDWAYTITKDVKLDDDEKIRNMRAKYTNYPEAQKPPRVMKGDHVAAMTYWHGKYNNDWANAWVKYWTHGQGNFVTSAMEDTGTGQALEFLAQAGKVDFNRYLVLRTASNFTMQHSYNTATESLSNKEIGYVAYIPSLEAAYKIGVVVVDSLINNWETYKDRTPGN</sequence>
<evidence type="ECO:0000256" key="1">
    <source>
        <dbReference type="SAM" id="MobiDB-lite"/>
    </source>
</evidence>
<feature type="signal peptide" evidence="2">
    <location>
        <begin position="1"/>
        <end position="21"/>
    </location>
</feature>
<dbReference type="InterPro" id="IPR009486">
    <property type="entry name" value="Pur_nuclsid_perm"/>
</dbReference>
<evidence type="ECO:0000313" key="4">
    <source>
        <dbReference type="Proteomes" id="UP001597369"/>
    </source>
</evidence>
<keyword evidence="2" id="KW-0732">Signal</keyword>
<keyword evidence="4" id="KW-1185">Reference proteome</keyword>
<name>A0ABW4WYY4_9BACT</name>
<protein>
    <submittedName>
        <fullName evidence="3">Purine nucleoside permease</fullName>
    </submittedName>
</protein>
<feature type="region of interest" description="Disordered" evidence="1">
    <location>
        <begin position="163"/>
        <end position="184"/>
    </location>
</feature>
<dbReference type="Proteomes" id="UP001597369">
    <property type="component" value="Unassembled WGS sequence"/>
</dbReference>
<comment type="caution">
    <text evidence="3">The sequence shown here is derived from an EMBL/GenBank/DDBJ whole genome shotgun (WGS) entry which is preliminary data.</text>
</comment>
<evidence type="ECO:0000256" key="2">
    <source>
        <dbReference type="SAM" id="SignalP"/>
    </source>
</evidence>
<accession>A0ABW4WYY4</accession>
<dbReference type="InterPro" id="IPR035994">
    <property type="entry name" value="Nucleoside_phosphorylase_sf"/>
</dbReference>
<evidence type="ECO:0000313" key="3">
    <source>
        <dbReference type="EMBL" id="MFD2067792.1"/>
    </source>
</evidence>
<gene>
    <name evidence="3" type="ORF">ACFSKU_12925</name>
</gene>
<reference evidence="4" key="1">
    <citation type="journal article" date="2019" name="Int. J. Syst. Evol. Microbiol.">
        <title>The Global Catalogue of Microorganisms (GCM) 10K type strain sequencing project: providing services to taxonomists for standard genome sequencing and annotation.</title>
        <authorList>
            <consortium name="The Broad Institute Genomics Platform"/>
            <consortium name="The Broad Institute Genome Sequencing Center for Infectious Disease"/>
            <person name="Wu L."/>
            <person name="Ma J."/>
        </authorList>
    </citation>
    <scope>NUCLEOTIDE SEQUENCE [LARGE SCALE GENOMIC DNA]</scope>
    <source>
        <strain evidence="4">JCM 16545</strain>
    </source>
</reference>
<dbReference type="PIRSF" id="PIRSF013171">
    <property type="entry name" value="Pur_nuclsid_perm"/>
    <property type="match status" value="1"/>
</dbReference>
<proteinExistence type="predicted"/>
<dbReference type="PANTHER" id="PTHR38643">
    <property type="entry name" value="PURINE NUCLEOSIDE PERMEASE C285.05-RELATED"/>
    <property type="match status" value="1"/>
</dbReference>
<dbReference type="Pfam" id="PF06516">
    <property type="entry name" value="NUP"/>
    <property type="match status" value="1"/>
</dbReference>
<dbReference type="PANTHER" id="PTHR38643:SF1">
    <property type="entry name" value="PURINE NUCLEOSIDE PERMEASE C285.05-RELATED"/>
    <property type="match status" value="1"/>
</dbReference>